<proteinExistence type="inferred from homology"/>
<dbReference type="PROSITE" id="PS51054">
    <property type="entry name" value="ORANGE"/>
    <property type="match status" value="1"/>
</dbReference>
<feature type="region of interest" description="Disordered" evidence="10">
    <location>
        <begin position="80"/>
        <end position="107"/>
    </location>
</feature>
<keyword evidence="4" id="KW-0914">Notch signaling pathway</keyword>
<comment type="caution">
    <text evidence="13">The sequence shown here is derived from an EMBL/GenBank/DDBJ whole genome shotgun (WGS) entry which is preliminary data.</text>
</comment>
<keyword evidence="6" id="KW-0238">DNA-binding</keyword>
<feature type="domain" description="BHLH" evidence="11">
    <location>
        <begin position="98"/>
        <end position="153"/>
    </location>
</feature>
<feature type="region of interest" description="Disordered" evidence="10">
    <location>
        <begin position="238"/>
        <end position="390"/>
    </location>
</feature>
<keyword evidence="2" id="KW-0217">Developmental protein</keyword>
<dbReference type="PANTHER" id="PTHR10985">
    <property type="entry name" value="BASIC HELIX-LOOP-HELIX TRANSCRIPTION FACTOR, HES-RELATED"/>
    <property type="match status" value="1"/>
</dbReference>
<evidence type="ECO:0000256" key="10">
    <source>
        <dbReference type="SAM" id="MobiDB-lite"/>
    </source>
</evidence>
<dbReference type="InterPro" id="IPR050370">
    <property type="entry name" value="HES_HEY"/>
</dbReference>
<evidence type="ECO:0000256" key="9">
    <source>
        <dbReference type="ARBA" id="ARBA00038262"/>
    </source>
</evidence>
<keyword evidence="14" id="KW-1185">Reference proteome</keyword>
<dbReference type="CDD" id="cd19748">
    <property type="entry name" value="bHLH-O_HEY1"/>
    <property type="match status" value="1"/>
</dbReference>
<dbReference type="GO" id="GO:0046983">
    <property type="term" value="F:protein dimerization activity"/>
    <property type="evidence" value="ECO:0007669"/>
    <property type="project" value="InterPro"/>
</dbReference>
<dbReference type="PROSITE" id="PS50888">
    <property type="entry name" value="BHLH"/>
    <property type="match status" value="1"/>
</dbReference>
<sequence>MHHSVPSFPSLKLEAFPSAPGIAFVDYNYNYNHLNNNTSSTLTSHTISSPSPSASSSTMAKRALSDSDCEDLFTDTKDSCITPPGSDAGGGGGGHNVSRKKRRGIIEKRRRDRINNSLSELRRLVPTAFEKQGSSKLEKAEILQMTVDHLKMLHAKGLDALAYDPHKFAMDYHSIGFREAAAEVARYLVAVEGMDIQDPLRLRLMSHLQCFAAQRELANKQASASSWGLNPLTPNHSYPLTTPTHHLPSSANNSANSGGLPMATPLPPGSQHPSSLIMDGSSPSNNNNNQQNYLNTSSSSSGSSSSPAMGHDVGINQGHLQMGQRTLFPPPPNHHHPPHHHLNGSHIPREYNPNGGPMTSTSPYGMPNHPQNYPGQSGKPYRPWGAELAY</sequence>
<dbReference type="GO" id="GO:0032502">
    <property type="term" value="P:developmental process"/>
    <property type="evidence" value="ECO:0007669"/>
    <property type="project" value="UniProtKB-ARBA"/>
</dbReference>
<organism evidence="13 14">
    <name type="scientific">Folsomia candida</name>
    <name type="common">Springtail</name>
    <dbReference type="NCBI Taxonomy" id="158441"/>
    <lineage>
        <taxon>Eukaryota</taxon>
        <taxon>Metazoa</taxon>
        <taxon>Ecdysozoa</taxon>
        <taxon>Arthropoda</taxon>
        <taxon>Hexapoda</taxon>
        <taxon>Collembola</taxon>
        <taxon>Entomobryomorpha</taxon>
        <taxon>Isotomoidea</taxon>
        <taxon>Isotomidae</taxon>
        <taxon>Proisotominae</taxon>
        <taxon>Folsomia</taxon>
    </lineage>
</organism>
<evidence type="ECO:0000256" key="5">
    <source>
        <dbReference type="ARBA" id="ARBA00023015"/>
    </source>
</evidence>
<dbReference type="InterPro" id="IPR003650">
    <property type="entry name" value="Orange_dom"/>
</dbReference>
<accession>A0A226EH29</accession>
<dbReference type="GO" id="GO:0003677">
    <property type="term" value="F:DNA binding"/>
    <property type="evidence" value="ECO:0007669"/>
    <property type="project" value="UniProtKB-KW"/>
</dbReference>
<evidence type="ECO:0000256" key="4">
    <source>
        <dbReference type="ARBA" id="ARBA00022976"/>
    </source>
</evidence>
<dbReference type="GO" id="GO:0005634">
    <property type="term" value="C:nucleus"/>
    <property type="evidence" value="ECO:0007669"/>
    <property type="project" value="UniProtKB-SubCell"/>
</dbReference>
<dbReference type="Gene3D" id="4.10.280.10">
    <property type="entry name" value="Helix-loop-helix DNA-binding domain"/>
    <property type="match status" value="1"/>
</dbReference>
<feature type="region of interest" description="Disordered" evidence="10">
    <location>
        <begin position="41"/>
        <end position="61"/>
    </location>
</feature>
<keyword evidence="5" id="KW-0805">Transcription regulation</keyword>
<name>A0A226EH29_FOLCA</name>
<protein>
    <submittedName>
        <fullName evidence="13">Hairy/enhancer-of-split related with YRPW motif protein</fullName>
    </submittedName>
</protein>
<dbReference type="AlphaFoldDB" id="A0A226EH29"/>
<comment type="similarity">
    <text evidence="9">Belongs to the HEY family.</text>
</comment>
<dbReference type="STRING" id="158441.A0A226EH29"/>
<gene>
    <name evidence="13" type="ORF">Fcan01_08285</name>
</gene>
<dbReference type="SMART" id="SM00353">
    <property type="entry name" value="HLH"/>
    <property type="match status" value="1"/>
</dbReference>
<feature type="domain" description="Orange" evidence="12">
    <location>
        <begin position="172"/>
        <end position="208"/>
    </location>
</feature>
<dbReference type="OrthoDB" id="6371181at2759"/>
<dbReference type="Gene3D" id="6.10.250.980">
    <property type="match status" value="1"/>
</dbReference>
<evidence type="ECO:0000256" key="6">
    <source>
        <dbReference type="ARBA" id="ARBA00023125"/>
    </source>
</evidence>
<feature type="compositionally biased region" description="Low complexity" evidence="10">
    <location>
        <begin position="281"/>
        <end position="306"/>
    </location>
</feature>
<feature type="compositionally biased region" description="Basic residues" evidence="10">
    <location>
        <begin position="333"/>
        <end position="343"/>
    </location>
</feature>
<evidence type="ECO:0000313" key="13">
    <source>
        <dbReference type="EMBL" id="OXA56963.1"/>
    </source>
</evidence>
<dbReference type="SUPFAM" id="SSF158457">
    <property type="entry name" value="Orange domain-like"/>
    <property type="match status" value="1"/>
</dbReference>
<evidence type="ECO:0000256" key="8">
    <source>
        <dbReference type="ARBA" id="ARBA00023242"/>
    </source>
</evidence>
<evidence type="ECO:0000259" key="11">
    <source>
        <dbReference type="PROSITE" id="PS50888"/>
    </source>
</evidence>
<dbReference type="Pfam" id="PF00010">
    <property type="entry name" value="HLH"/>
    <property type="match status" value="1"/>
</dbReference>
<evidence type="ECO:0000256" key="7">
    <source>
        <dbReference type="ARBA" id="ARBA00023163"/>
    </source>
</evidence>
<dbReference type="SMART" id="SM00511">
    <property type="entry name" value="ORANGE"/>
    <property type="match status" value="1"/>
</dbReference>
<comment type="subcellular location">
    <subcellularLocation>
        <location evidence="1">Nucleus</location>
    </subcellularLocation>
</comment>
<feature type="compositionally biased region" description="Polar residues" evidence="10">
    <location>
        <begin position="357"/>
        <end position="375"/>
    </location>
</feature>
<keyword evidence="7" id="KW-0804">Transcription</keyword>
<dbReference type="OMA" id="KDSCITP"/>
<dbReference type="InterPro" id="IPR036638">
    <property type="entry name" value="HLH_DNA-bd_sf"/>
</dbReference>
<keyword evidence="8" id="KW-0539">Nucleus</keyword>
<dbReference type="FunFam" id="4.10.280.10:FF:000012">
    <property type="entry name" value="hairy/enhancer-of-split related with YRPW motif protein 1"/>
    <property type="match status" value="1"/>
</dbReference>
<dbReference type="GO" id="GO:0007219">
    <property type="term" value="P:Notch signaling pathway"/>
    <property type="evidence" value="ECO:0007669"/>
    <property type="project" value="UniProtKB-KW"/>
</dbReference>
<dbReference type="InterPro" id="IPR011598">
    <property type="entry name" value="bHLH_dom"/>
</dbReference>
<evidence type="ECO:0000313" key="14">
    <source>
        <dbReference type="Proteomes" id="UP000198287"/>
    </source>
</evidence>
<reference evidence="13 14" key="1">
    <citation type="submission" date="2015-12" db="EMBL/GenBank/DDBJ databases">
        <title>The genome of Folsomia candida.</title>
        <authorList>
            <person name="Faddeeva A."/>
            <person name="Derks M.F."/>
            <person name="Anvar Y."/>
            <person name="Smit S."/>
            <person name="Van Straalen N."/>
            <person name="Roelofs D."/>
        </authorList>
    </citation>
    <scope>NUCLEOTIDE SEQUENCE [LARGE SCALE GENOMIC DNA]</scope>
    <source>
        <strain evidence="13 14">VU population</strain>
        <tissue evidence="13">Whole body</tissue>
    </source>
</reference>
<dbReference type="GO" id="GO:0006355">
    <property type="term" value="P:regulation of DNA-templated transcription"/>
    <property type="evidence" value="ECO:0007669"/>
    <property type="project" value="InterPro"/>
</dbReference>
<dbReference type="EMBL" id="LNIX01000003">
    <property type="protein sequence ID" value="OXA56963.1"/>
    <property type="molecule type" value="Genomic_DNA"/>
</dbReference>
<dbReference type="Pfam" id="PF07527">
    <property type="entry name" value="Hairy_orange"/>
    <property type="match status" value="1"/>
</dbReference>
<evidence type="ECO:0000256" key="2">
    <source>
        <dbReference type="ARBA" id="ARBA00022473"/>
    </source>
</evidence>
<dbReference type="SUPFAM" id="SSF47459">
    <property type="entry name" value="HLH, helix-loop-helix DNA-binding domain"/>
    <property type="match status" value="1"/>
</dbReference>
<evidence type="ECO:0000259" key="12">
    <source>
        <dbReference type="PROSITE" id="PS51054"/>
    </source>
</evidence>
<evidence type="ECO:0000256" key="3">
    <source>
        <dbReference type="ARBA" id="ARBA00022491"/>
    </source>
</evidence>
<feature type="compositionally biased region" description="Low complexity" evidence="10">
    <location>
        <begin position="41"/>
        <end position="58"/>
    </location>
</feature>
<keyword evidence="3" id="KW-0678">Repressor</keyword>
<dbReference type="Proteomes" id="UP000198287">
    <property type="component" value="Unassembled WGS sequence"/>
</dbReference>
<evidence type="ECO:0000256" key="1">
    <source>
        <dbReference type="ARBA" id="ARBA00004123"/>
    </source>
</evidence>